<dbReference type="AlphaFoldDB" id="A0A1C3U744"/>
<feature type="domain" description="HTH tetR-type" evidence="3">
    <location>
        <begin position="21"/>
        <end position="81"/>
    </location>
</feature>
<gene>
    <name evidence="4" type="ORF">GA0061101_101607</name>
</gene>
<name>A0A1C3U744_9HYPH</name>
<dbReference type="InterPro" id="IPR050109">
    <property type="entry name" value="HTH-type_TetR-like_transc_reg"/>
</dbReference>
<reference evidence="5" key="1">
    <citation type="submission" date="2016-08" db="EMBL/GenBank/DDBJ databases">
        <authorList>
            <person name="Varghese N."/>
            <person name="Submissions Spin"/>
        </authorList>
    </citation>
    <scope>NUCLEOTIDE SEQUENCE [LARGE SCALE GENOMIC DNA]</scope>
    <source>
        <strain evidence="5">P1-7</strain>
    </source>
</reference>
<dbReference type="Proteomes" id="UP000199205">
    <property type="component" value="Unassembled WGS sequence"/>
</dbReference>
<sequence>MSPDSPAHTTFRKRPQQERSIQRVDAILAVAARLIAEKGVSAVKMTELATVAGIPIGSIYQYFPDKAAIVRALLERHANLIQQKVGEAFAAVRSLDHAVELVCGMIDWYYREFRGDPAYLGVWLGTEIDRDILQLNMQHSNHVAEIFLSNIQPFLPAESRIDLKARTQLFSHLIGASVRFAIMSDHGMSIRLLHEWKQVIRATLLAEPAA</sequence>
<evidence type="ECO:0000256" key="2">
    <source>
        <dbReference type="PROSITE-ProRule" id="PRU00335"/>
    </source>
</evidence>
<dbReference type="InterPro" id="IPR009057">
    <property type="entry name" value="Homeodomain-like_sf"/>
</dbReference>
<dbReference type="InterPro" id="IPR041674">
    <property type="entry name" value="TetR_C_22"/>
</dbReference>
<dbReference type="SUPFAM" id="SSF46689">
    <property type="entry name" value="Homeodomain-like"/>
    <property type="match status" value="1"/>
</dbReference>
<dbReference type="OrthoDB" id="9808189at2"/>
<dbReference type="PANTHER" id="PTHR30055:SF226">
    <property type="entry name" value="HTH-TYPE TRANSCRIPTIONAL REGULATOR PKSA"/>
    <property type="match status" value="1"/>
</dbReference>
<dbReference type="Pfam" id="PF00440">
    <property type="entry name" value="TetR_N"/>
    <property type="match status" value="1"/>
</dbReference>
<dbReference type="GO" id="GO:0000976">
    <property type="term" value="F:transcription cis-regulatory region binding"/>
    <property type="evidence" value="ECO:0007669"/>
    <property type="project" value="TreeGrafter"/>
</dbReference>
<dbReference type="GO" id="GO:0003700">
    <property type="term" value="F:DNA-binding transcription factor activity"/>
    <property type="evidence" value="ECO:0007669"/>
    <property type="project" value="TreeGrafter"/>
</dbReference>
<dbReference type="RefSeq" id="WP_037198963.1">
    <property type="nucleotide sequence ID" value="NZ_FMAF01000001.1"/>
</dbReference>
<proteinExistence type="predicted"/>
<keyword evidence="1 2" id="KW-0238">DNA-binding</keyword>
<dbReference type="EMBL" id="FMAF01000001">
    <property type="protein sequence ID" value="SCB11157.1"/>
    <property type="molecule type" value="Genomic_DNA"/>
</dbReference>
<dbReference type="PROSITE" id="PS50977">
    <property type="entry name" value="HTH_TETR_2"/>
    <property type="match status" value="1"/>
</dbReference>
<dbReference type="InterPro" id="IPR001647">
    <property type="entry name" value="HTH_TetR"/>
</dbReference>
<organism evidence="4 5">
    <name type="scientific">Rhizobium lusitanum</name>
    <dbReference type="NCBI Taxonomy" id="293958"/>
    <lineage>
        <taxon>Bacteria</taxon>
        <taxon>Pseudomonadati</taxon>
        <taxon>Pseudomonadota</taxon>
        <taxon>Alphaproteobacteria</taxon>
        <taxon>Hyphomicrobiales</taxon>
        <taxon>Rhizobiaceae</taxon>
        <taxon>Rhizobium/Agrobacterium group</taxon>
        <taxon>Rhizobium</taxon>
    </lineage>
</organism>
<dbReference type="Gene3D" id="1.10.357.10">
    <property type="entry name" value="Tetracycline Repressor, domain 2"/>
    <property type="match status" value="1"/>
</dbReference>
<feature type="DNA-binding region" description="H-T-H motif" evidence="2">
    <location>
        <begin position="44"/>
        <end position="63"/>
    </location>
</feature>
<evidence type="ECO:0000313" key="4">
    <source>
        <dbReference type="EMBL" id="SCB11157.1"/>
    </source>
</evidence>
<evidence type="ECO:0000313" key="5">
    <source>
        <dbReference type="Proteomes" id="UP000199205"/>
    </source>
</evidence>
<dbReference type="PANTHER" id="PTHR30055">
    <property type="entry name" value="HTH-TYPE TRANSCRIPTIONAL REGULATOR RUTR"/>
    <property type="match status" value="1"/>
</dbReference>
<dbReference type="Pfam" id="PF17928">
    <property type="entry name" value="TetR_C_22"/>
    <property type="match status" value="1"/>
</dbReference>
<evidence type="ECO:0000256" key="1">
    <source>
        <dbReference type="ARBA" id="ARBA00023125"/>
    </source>
</evidence>
<dbReference type="PRINTS" id="PR00455">
    <property type="entry name" value="HTHTETR"/>
</dbReference>
<evidence type="ECO:0000259" key="3">
    <source>
        <dbReference type="PROSITE" id="PS50977"/>
    </source>
</evidence>
<accession>A0A1C3U744</accession>
<protein>
    <submittedName>
        <fullName evidence="4">Transcriptional regulator, TetR family</fullName>
    </submittedName>
</protein>